<dbReference type="AlphaFoldDB" id="A0A0C9Z3J6"/>
<feature type="compositionally biased region" description="Acidic residues" evidence="1">
    <location>
        <begin position="1"/>
        <end position="17"/>
    </location>
</feature>
<reference evidence="4" key="2">
    <citation type="submission" date="2015-01" db="EMBL/GenBank/DDBJ databases">
        <title>Evolutionary Origins and Diversification of the Mycorrhizal Mutualists.</title>
        <authorList>
            <consortium name="DOE Joint Genome Institute"/>
            <consortium name="Mycorrhizal Genomics Consortium"/>
            <person name="Kohler A."/>
            <person name="Kuo A."/>
            <person name="Nagy L.G."/>
            <person name="Floudas D."/>
            <person name="Copeland A."/>
            <person name="Barry K.W."/>
            <person name="Cichocki N."/>
            <person name="Veneault-Fourrey C."/>
            <person name="LaButti K."/>
            <person name="Lindquist E.A."/>
            <person name="Lipzen A."/>
            <person name="Lundell T."/>
            <person name="Morin E."/>
            <person name="Murat C."/>
            <person name="Riley R."/>
            <person name="Ohm R."/>
            <person name="Sun H."/>
            <person name="Tunlid A."/>
            <person name="Henrissat B."/>
            <person name="Grigoriev I.V."/>
            <person name="Hibbett D.S."/>
            <person name="Martin F."/>
        </authorList>
    </citation>
    <scope>NUCLEOTIDE SEQUENCE [LARGE SCALE GENOMIC DNA]</scope>
    <source>
        <strain evidence="4">441</strain>
    </source>
</reference>
<dbReference type="GO" id="GO:0005737">
    <property type="term" value="C:cytoplasm"/>
    <property type="evidence" value="ECO:0007669"/>
    <property type="project" value="InterPro"/>
</dbReference>
<proteinExistence type="predicted"/>
<keyword evidence="4" id="KW-1185">Reference proteome</keyword>
<dbReference type="STRING" id="765257.A0A0C9Z3J6"/>
<dbReference type="EMBL" id="KN833724">
    <property type="protein sequence ID" value="KIK23666.1"/>
    <property type="molecule type" value="Genomic_DNA"/>
</dbReference>
<evidence type="ECO:0000313" key="3">
    <source>
        <dbReference type="EMBL" id="KIK23666.1"/>
    </source>
</evidence>
<dbReference type="InterPro" id="IPR007320">
    <property type="entry name" value="PDCD2_C"/>
</dbReference>
<sequence>MPTRAEDEDWSDSDDEALSGVETDVLLGVPDGRVESDKDLRDAAVSRIGGLPVRVCSCPCTNMPSIHLYFALLPSREPPFPSSQCKNCSSPMELLVQIWCPFENSPMDRALYIWGCARASCQRHPGSVRAWRALRYNADYAAKLEKKKARKDAQAQVASPTPVNNANPFSMQAPAAPSPFNLGDQIFGQTSSSPFEPPPAAEVNKDDDQSDDESETSSTEDSLITAMASTTIQESPWTAAPSYPPIYLSTMAEYIPPAPKAKIPDNARIEDSADDDKGGKDGAWGLEAYENTLKVDLVFERFTKRISHTADQCLRYELKGTPLPFASDKVFEVLFPAPPQDPLPVTGAAFKVVSPVKRSYNASSIPHCSVCKSSRAFECQLMPNLINVIRAAAKDKDVDSDRKLTDAERIKAVQAVLRSNQTTGMEWGTCMVFSCEKDCCLDVGGKDATECWREEHVLVQWDE</sequence>
<reference evidence="3 4" key="1">
    <citation type="submission" date="2014-04" db="EMBL/GenBank/DDBJ databases">
        <authorList>
            <consortium name="DOE Joint Genome Institute"/>
            <person name="Kuo A."/>
            <person name="Kohler A."/>
            <person name="Costa M.D."/>
            <person name="Nagy L.G."/>
            <person name="Floudas D."/>
            <person name="Copeland A."/>
            <person name="Barry K.W."/>
            <person name="Cichocki N."/>
            <person name="Veneault-Fourrey C."/>
            <person name="LaButti K."/>
            <person name="Lindquist E.A."/>
            <person name="Lipzen A."/>
            <person name="Lundell T."/>
            <person name="Morin E."/>
            <person name="Murat C."/>
            <person name="Sun H."/>
            <person name="Tunlid A."/>
            <person name="Henrissat B."/>
            <person name="Grigoriev I.V."/>
            <person name="Hibbett D.S."/>
            <person name="Martin F."/>
            <person name="Nordberg H.P."/>
            <person name="Cantor M.N."/>
            <person name="Hua S.X."/>
        </authorList>
    </citation>
    <scope>NUCLEOTIDE SEQUENCE [LARGE SCALE GENOMIC DNA]</scope>
    <source>
        <strain evidence="3 4">441</strain>
    </source>
</reference>
<gene>
    <name evidence="3" type="ORF">PISMIDRAFT_100177</name>
</gene>
<evidence type="ECO:0000259" key="2">
    <source>
        <dbReference type="Pfam" id="PF04194"/>
    </source>
</evidence>
<organism evidence="3 4">
    <name type="scientific">Pisolithus microcarpus 441</name>
    <dbReference type="NCBI Taxonomy" id="765257"/>
    <lineage>
        <taxon>Eukaryota</taxon>
        <taxon>Fungi</taxon>
        <taxon>Dikarya</taxon>
        <taxon>Basidiomycota</taxon>
        <taxon>Agaricomycotina</taxon>
        <taxon>Agaricomycetes</taxon>
        <taxon>Agaricomycetidae</taxon>
        <taxon>Boletales</taxon>
        <taxon>Sclerodermatineae</taxon>
        <taxon>Pisolithaceae</taxon>
        <taxon>Pisolithus</taxon>
    </lineage>
</organism>
<dbReference type="PANTHER" id="PTHR47524">
    <property type="entry name" value="20S RRNA ACCUMULATION PROTEIN 4"/>
    <property type="match status" value="1"/>
</dbReference>
<evidence type="ECO:0000256" key="1">
    <source>
        <dbReference type="SAM" id="MobiDB-lite"/>
    </source>
</evidence>
<dbReference type="OrthoDB" id="443682at2759"/>
<dbReference type="HOGENOM" id="CLU_031771_2_0_1"/>
<name>A0A0C9Z3J6_9AGAM</name>
<evidence type="ECO:0000313" key="4">
    <source>
        <dbReference type="Proteomes" id="UP000054018"/>
    </source>
</evidence>
<feature type="domain" description="Programmed cell death protein 2 C-terminal" evidence="2">
    <location>
        <begin position="296"/>
        <end position="461"/>
    </location>
</feature>
<protein>
    <submittedName>
        <fullName evidence="3">Unplaced genomic scaffold scaffold_40, whole genome shotgun sequence</fullName>
    </submittedName>
</protein>
<accession>A0A0C9Z3J6</accession>
<feature type="region of interest" description="Disordered" evidence="1">
    <location>
        <begin position="1"/>
        <end position="22"/>
    </location>
</feature>
<dbReference type="PANTHER" id="PTHR47524:SF1">
    <property type="entry name" value="20S RRNA ACCUMULATION PROTEIN 4"/>
    <property type="match status" value="1"/>
</dbReference>
<feature type="compositionally biased region" description="Polar residues" evidence="1">
    <location>
        <begin position="156"/>
        <end position="170"/>
    </location>
</feature>
<dbReference type="GO" id="GO:0030490">
    <property type="term" value="P:maturation of SSU-rRNA"/>
    <property type="evidence" value="ECO:0007669"/>
    <property type="project" value="TreeGrafter"/>
</dbReference>
<dbReference type="Proteomes" id="UP000054018">
    <property type="component" value="Unassembled WGS sequence"/>
</dbReference>
<feature type="region of interest" description="Disordered" evidence="1">
    <location>
        <begin position="151"/>
        <end position="223"/>
    </location>
</feature>
<dbReference type="Pfam" id="PF04194">
    <property type="entry name" value="PDCD2_C"/>
    <property type="match status" value="1"/>
</dbReference>